<evidence type="ECO:0000313" key="2">
    <source>
        <dbReference type="EMBL" id="EHR38324.1"/>
    </source>
</evidence>
<dbReference type="OrthoDB" id="9780269at2"/>
<name>H3NGP5_9LACT</name>
<dbReference type="PANTHER" id="PTHR42886">
    <property type="entry name" value="RE40534P-RELATED"/>
    <property type="match status" value="1"/>
</dbReference>
<dbReference type="eggNOG" id="COG1073">
    <property type="taxonomic scope" value="Bacteria"/>
</dbReference>
<dbReference type="InterPro" id="IPR022742">
    <property type="entry name" value="Hydrolase_4"/>
</dbReference>
<dbReference type="HOGENOM" id="CLU_048353_3_2_9"/>
<dbReference type="EMBL" id="AGEG01000001">
    <property type="protein sequence ID" value="EHR38324.1"/>
    <property type="molecule type" value="Genomic_DNA"/>
</dbReference>
<dbReference type="InterPro" id="IPR029058">
    <property type="entry name" value="AB_hydrolase_fold"/>
</dbReference>
<dbReference type="SUPFAM" id="SSF53474">
    <property type="entry name" value="alpha/beta-Hydrolases"/>
    <property type="match status" value="1"/>
</dbReference>
<organism evidence="2 3">
    <name type="scientific">Facklamia languida CCUG 37842</name>
    <dbReference type="NCBI Taxonomy" id="883113"/>
    <lineage>
        <taxon>Bacteria</taxon>
        <taxon>Bacillati</taxon>
        <taxon>Bacillota</taxon>
        <taxon>Bacilli</taxon>
        <taxon>Lactobacillales</taxon>
        <taxon>Aerococcaceae</taxon>
        <taxon>Facklamia</taxon>
    </lineage>
</organism>
<dbReference type="AlphaFoldDB" id="H3NGP5"/>
<dbReference type="Gene3D" id="3.40.50.1820">
    <property type="entry name" value="alpha/beta hydrolase"/>
    <property type="match status" value="1"/>
</dbReference>
<sequence>MLEANIIESRGLQLLSILERPEPQKDNKTLVFFCHGFVGHKITPHRMIPKIHHQLVDRGYTVCRTDCVGSGDSQGDYSYMTIPGQVEDYLAVINSLKSQVKWEKLILLGYSMGGTTSTLLSHHVKPDGLVLWSPVSNPLWNFHHILGSDLFQAGMSGQDISIDADEVSPNFFENIDELLPLEIIKQAEFPIRIIHGTCDEDVLPINGWLYNFYAKDGKVHFVEGAGHTYEKIQYQKELFDYTMKFIQEI</sequence>
<dbReference type="STRING" id="883113.HMPREF9708_00034"/>
<accession>H3NGP5</accession>
<evidence type="ECO:0000259" key="1">
    <source>
        <dbReference type="Pfam" id="PF12146"/>
    </source>
</evidence>
<protein>
    <recommendedName>
        <fullName evidence="1">Serine aminopeptidase S33 domain-containing protein</fullName>
    </recommendedName>
</protein>
<feature type="domain" description="Serine aminopeptidase S33" evidence="1">
    <location>
        <begin position="27"/>
        <end position="138"/>
    </location>
</feature>
<dbReference type="RefSeq" id="WP_006307875.1">
    <property type="nucleotide sequence ID" value="NZ_JH601133.1"/>
</dbReference>
<dbReference type="PATRIC" id="fig|883113.3.peg.34"/>
<gene>
    <name evidence="2" type="ORF">HMPREF9708_00034</name>
</gene>
<dbReference type="PANTHER" id="PTHR42886:SF29">
    <property type="entry name" value="PUMMELIG, ISOFORM A"/>
    <property type="match status" value="1"/>
</dbReference>
<comment type="caution">
    <text evidence="2">The sequence shown here is derived from an EMBL/GenBank/DDBJ whole genome shotgun (WGS) entry which is preliminary data.</text>
</comment>
<reference evidence="2 3" key="1">
    <citation type="submission" date="2012-01" db="EMBL/GenBank/DDBJ databases">
        <title>The Genome Sequence of Facklamia languida CCUG 37842.</title>
        <authorList>
            <consortium name="The Broad Institute Genome Sequencing Platform"/>
            <person name="Earl A."/>
            <person name="Ward D."/>
            <person name="Feldgarden M."/>
            <person name="Gevers D."/>
            <person name="Huys G."/>
            <person name="Young S.K."/>
            <person name="Zeng Q."/>
            <person name="Gargeya S."/>
            <person name="Fitzgerald M."/>
            <person name="Haas B."/>
            <person name="Abouelleil A."/>
            <person name="Alvarado L."/>
            <person name="Arachchi H.M."/>
            <person name="Berlin A."/>
            <person name="Chapman S.B."/>
            <person name="Gearin G."/>
            <person name="Goldberg J."/>
            <person name="Griggs A."/>
            <person name="Gujja S."/>
            <person name="Hansen M."/>
            <person name="Heiman D."/>
            <person name="Howarth C."/>
            <person name="Larimer J."/>
            <person name="Lui A."/>
            <person name="MacDonald P.J.P."/>
            <person name="McCowen C."/>
            <person name="Montmayeur A."/>
            <person name="Murphy C."/>
            <person name="Neiman D."/>
            <person name="Pearson M."/>
            <person name="Priest M."/>
            <person name="Roberts A."/>
            <person name="Saif S."/>
            <person name="Shea T."/>
            <person name="Sisk P."/>
            <person name="Stolte C."/>
            <person name="Sykes S."/>
            <person name="Wortman J."/>
            <person name="Nusbaum C."/>
            <person name="Birren B."/>
        </authorList>
    </citation>
    <scope>NUCLEOTIDE SEQUENCE [LARGE SCALE GENOMIC DNA]</scope>
    <source>
        <strain evidence="2 3">CCUG 37842</strain>
    </source>
</reference>
<keyword evidence="3" id="KW-1185">Reference proteome</keyword>
<proteinExistence type="predicted"/>
<evidence type="ECO:0000313" key="3">
    <source>
        <dbReference type="Proteomes" id="UP000006190"/>
    </source>
</evidence>
<dbReference type="Pfam" id="PF12146">
    <property type="entry name" value="Hydrolase_4"/>
    <property type="match status" value="1"/>
</dbReference>
<dbReference type="Proteomes" id="UP000006190">
    <property type="component" value="Unassembled WGS sequence"/>
</dbReference>